<dbReference type="Gene3D" id="3.40.1190.10">
    <property type="entry name" value="Mur-like, catalytic domain"/>
    <property type="match status" value="1"/>
</dbReference>
<proteinExistence type="inferred from homology"/>
<dbReference type="SUPFAM" id="SSF51984">
    <property type="entry name" value="MurCD N-terminal domain"/>
    <property type="match status" value="1"/>
</dbReference>
<dbReference type="STRING" id="1938817.SAMN06296008_10899"/>
<dbReference type="PANTHER" id="PTHR43692">
    <property type="entry name" value="UDP-N-ACETYLMURAMOYLALANINE--D-GLUTAMATE LIGASE"/>
    <property type="match status" value="1"/>
</dbReference>
<name>A0A1W2AE27_9BURK</name>
<evidence type="ECO:0000256" key="3">
    <source>
        <dbReference type="ARBA" id="ARBA00022490"/>
    </source>
</evidence>
<evidence type="ECO:0000256" key="4">
    <source>
        <dbReference type="ARBA" id="ARBA00022598"/>
    </source>
</evidence>
<evidence type="ECO:0000256" key="8">
    <source>
        <dbReference type="RuleBase" id="RU003664"/>
    </source>
</evidence>
<dbReference type="InterPro" id="IPR004101">
    <property type="entry name" value="Mur_ligase_C"/>
</dbReference>
<evidence type="ECO:0000256" key="7">
    <source>
        <dbReference type="HAMAP-Rule" id="MF_00639"/>
    </source>
</evidence>
<dbReference type="OrthoDB" id="9809796at2"/>
<gene>
    <name evidence="7" type="primary">murD</name>
    <name evidence="11" type="ORF">SAMN06296008_10899</name>
</gene>
<comment type="catalytic activity">
    <reaction evidence="7 8">
        <text>UDP-N-acetyl-alpha-D-muramoyl-L-alanine + D-glutamate + ATP = UDP-N-acetyl-alpha-D-muramoyl-L-alanyl-D-glutamate + ADP + phosphate + H(+)</text>
        <dbReference type="Rhea" id="RHEA:16429"/>
        <dbReference type="ChEBI" id="CHEBI:15378"/>
        <dbReference type="ChEBI" id="CHEBI:29986"/>
        <dbReference type="ChEBI" id="CHEBI:30616"/>
        <dbReference type="ChEBI" id="CHEBI:43474"/>
        <dbReference type="ChEBI" id="CHEBI:83898"/>
        <dbReference type="ChEBI" id="CHEBI:83900"/>
        <dbReference type="ChEBI" id="CHEBI:456216"/>
        <dbReference type="EC" id="6.3.2.9"/>
    </reaction>
</comment>
<dbReference type="PANTHER" id="PTHR43692:SF1">
    <property type="entry name" value="UDP-N-ACETYLMURAMOYLALANINE--D-GLUTAMATE LIGASE"/>
    <property type="match status" value="1"/>
</dbReference>
<dbReference type="InterPro" id="IPR036615">
    <property type="entry name" value="Mur_ligase_C_dom_sf"/>
</dbReference>
<evidence type="ECO:0000259" key="10">
    <source>
        <dbReference type="Pfam" id="PF08245"/>
    </source>
</evidence>
<evidence type="ECO:0000313" key="12">
    <source>
        <dbReference type="Proteomes" id="UP000192708"/>
    </source>
</evidence>
<keyword evidence="12" id="KW-1185">Reference proteome</keyword>
<dbReference type="EMBL" id="FWXJ01000008">
    <property type="protein sequence ID" value="SMC58969.1"/>
    <property type="molecule type" value="Genomic_DNA"/>
</dbReference>
<evidence type="ECO:0000313" key="11">
    <source>
        <dbReference type="EMBL" id="SMC58969.1"/>
    </source>
</evidence>
<keyword evidence="7 8" id="KW-0131">Cell cycle</keyword>
<dbReference type="GO" id="GO:0005737">
    <property type="term" value="C:cytoplasm"/>
    <property type="evidence" value="ECO:0007669"/>
    <property type="project" value="UniProtKB-SubCell"/>
</dbReference>
<feature type="binding site" evidence="7">
    <location>
        <begin position="149"/>
        <end position="155"/>
    </location>
    <ligand>
        <name>ATP</name>
        <dbReference type="ChEBI" id="CHEBI:30616"/>
    </ligand>
</feature>
<feature type="domain" description="Mur ligase C-terminal" evidence="9">
    <location>
        <begin position="384"/>
        <end position="505"/>
    </location>
</feature>
<keyword evidence="7 8" id="KW-0573">Peptidoglycan synthesis</keyword>
<reference evidence="11 12" key="1">
    <citation type="submission" date="2017-04" db="EMBL/GenBank/DDBJ databases">
        <authorList>
            <person name="Afonso C.L."/>
            <person name="Miller P.J."/>
            <person name="Scott M.A."/>
            <person name="Spackman E."/>
            <person name="Goraichik I."/>
            <person name="Dimitrov K.M."/>
            <person name="Suarez D.L."/>
            <person name="Swayne D.E."/>
        </authorList>
    </citation>
    <scope>NUCLEOTIDE SEQUENCE [LARGE SCALE GENOMIC DNA]</scope>
    <source>
        <strain evidence="11 12">VK13</strain>
    </source>
</reference>
<dbReference type="InterPro" id="IPR036565">
    <property type="entry name" value="Mur-like_cat_sf"/>
</dbReference>
<comment type="function">
    <text evidence="7 8">Cell wall formation. Catalyzes the addition of glutamate to the nucleotide precursor UDP-N-acetylmuramoyl-L-alanine (UMA).</text>
</comment>
<dbReference type="AlphaFoldDB" id="A0A1W2AE27"/>
<dbReference type="Gene3D" id="3.90.190.20">
    <property type="entry name" value="Mur ligase, C-terminal domain"/>
    <property type="match status" value="1"/>
</dbReference>
<keyword evidence="7 8" id="KW-0961">Cell wall biogenesis/degradation</keyword>
<dbReference type="GO" id="GO:0008360">
    <property type="term" value="P:regulation of cell shape"/>
    <property type="evidence" value="ECO:0007669"/>
    <property type="project" value="UniProtKB-KW"/>
</dbReference>
<dbReference type="EC" id="6.3.2.9" evidence="7 8"/>
<evidence type="ECO:0000256" key="5">
    <source>
        <dbReference type="ARBA" id="ARBA00022741"/>
    </source>
</evidence>
<sequence>MNSMQITSPLHQAFGQYSDQCSVLVMGLGESGQAMAKWSLSQGAKVVMHDTREESNLSAQVIDRVQELLALGVSRITFGPQLLAIDCAEINLIAMSPGISPIDPIMAPFITTAQEQQIAIWGELDFFSHALRSLEMHQQYTPKVIAITGTNGKTTTTALTGVICAKSGKTVGVAGNISPSLLDKLMTCLLQNNLPDIWVLELSSYQLYYSQDFNPHAATILNISEDHLDWHGSMEHYVNAKAKIFGPNTIPVINRDDARVLALIPEADWAKKRIISFGIQQPLEADSFGIKSDMGGAIDWLAWAPPVDEFNGNQTIKVRRTKKSQAAFDEEPLLIKHLIPAEALLIKGRHNASNALAALALANAVGLGIAQLLHGLRDYTGEPHRVQTIAIVGDVEYIDDSKGTNVGAVIAALQGLGMVDAKQGLRKILLIAGGDGKGQDFSPLREPILQYVKHLFLIGRDASQIAQLFAGQTLSITMAASLEDAVLQAASTAVAGDRVLLSPACASFDMFKNYQHRAEVFVNAVEELSINSFGAIE</sequence>
<organism evidence="11 12">
    <name type="scientific">Polynucleobacter kasalickyi</name>
    <dbReference type="NCBI Taxonomy" id="1938817"/>
    <lineage>
        <taxon>Bacteria</taxon>
        <taxon>Pseudomonadati</taxon>
        <taxon>Pseudomonadota</taxon>
        <taxon>Betaproteobacteria</taxon>
        <taxon>Burkholderiales</taxon>
        <taxon>Burkholderiaceae</taxon>
        <taxon>Polynucleobacter</taxon>
    </lineage>
</organism>
<dbReference type="NCBIfam" id="TIGR01087">
    <property type="entry name" value="murD"/>
    <property type="match status" value="1"/>
</dbReference>
<dbReference type="GO" id="GO:0051301">
    <property type="term" value="P:cell division"/>
    <property type="evidence" value="ECO:0007669"/>
    <property type="project" value="UniProtKB-KW"/>
</dbReference>
<feature type="domain" description="Mur ligase central" evidence="10">
    <location>
        <begin position="147"/>
        <end position="362"/>
    </location>
</feature>
<comment type="subcellular location">
    <subcellularLocation>
        <location evidence="1 7 8">Cytoplasm</location>
    </subcellularLocation>
</comment>
<comment type="pathway">
    <text evidence="2 7 8">Cell wall biogenesis; peptidoglycan biosynthesis.</text>
</comment>
<dbReference type="HAMAP" id="MF_00639">
    <property type="entry name" value="MurD"/>
    <property type="match status" value="1"/>
</dbReference>
<dbReference type="GO" id="GO:0005524">
    <property type="term" value="F:ATP binding"/>
    <property type="evidence" value="ECO:0007669"/>
    <property type="project" value="UniProtKB-UniRule"/>
</dbReference>
<keyword evidence="4 7" id="KW-0436">Ligase</keyword>
<dbReference type="Pfam" id="PF02875">
    <property type="entry name" value="Mur_ligase_C"/>
    <property type="match status" value="1"/>
</dbReference>
<evidence type="ECO:0000256" key="2">
    <source>
        <dbReference type="ARBA" id="ARBA00004752"/>
    </source>
</evidence>
<dbReference type="SUPFAM" id="SSF53244">
    <property type="entry name" value="MurD-like peptide ligases, peptide-binding domain"/>
    <property type="match status" value="1"/>
</dbReference>
<dbReference type="InterPro" id="IPR005762">
    <property type="entry name" value="MurD"/>
</dbReference>
<accession>A0A1W2AE27</accession>
<dbReference type="SUPFAM" id="SSF53623">
    <property type="entry name" value="MurD-like peptide ligases, catalytic domain"/>
    <property type="match status" value="1"/>
</dbReference>
<evidence type="ECO:0000256" key="6">
    <source>
        <dbReference type="ARBA" id="ARBA00022840"/>
    </source>
</evidence>
<evidence type="ECO:0000259" key="9">
    <source>
        <dbReference type="Pfam" id="PF02875"/>
    </source>
</evidence>
<dbReference type="Pfam" id="PF21799">
    <property type="entry name" value="MurD-like_N"/>
    <property type="match status" value="1"/>
</dbReference>
<dbReference type="UniPathway" id="UPA00219"/>
<dbReference type="Proteomes" id="UP000192708">
    <property type="component" value="Unassembled WGS sequence"/>
</dbReference>
<keyword evidence="7 8" id="KW-0132">Cell division</keyword>
<dbReference type="GO" id="GO:0071555">
    <property type="term" value="P:cell wall organization"/>
    <property type="evidence" value="ECO:0007669"/>
    <property type="project" value="UniProtKB-KW"/>
</dbReference>
<keyword evidence="6 7" id="KW-0067">ATP-binding</keyword>
<protein>
    <recommendedName>
        <fullName evidence="7 8">UDP-N-acetylmuramoylalanine--D-glutamate ligase</fullName>
        <ecNumber evidence="7 8">6.3.2.9</ecNumber>
    </recommendedName>
    <alternativeName>
        <fullName evidence="7">D-glutamic acid-adding enzyme</fullName>
    </alternativeName>
    <alternativeName>
        <fullName evidence="7">UDP-N-acetylmuramoyl-L-alanyl-D-glutamate synthetase</fullName>
    </alternativeName>
</protein>
<keyword evidence="7 8" id="KW-0133">Cell shape</keyword>
<dbReference type="Pfam" id="PF08245">
    <property type="entry name" value="Mur_ligase_M"/>
    <property type="match status" value="1"/>
</dbReference>
<dbReference type="GO" id="GO:0009252">
    <property type="term" value="P:peptidoglycan biosynthetic process"/>
    <property type="evidence" value="ECO:0007669"/>
    <property type="project" value="UniProtKB-UniRule"/>
</dbReference>
<dbReference type="InterPro" id="IPR013221">
    <property type="entry name" value="Mur_ligase_cen"/>
</dbReference>
<dbReference type="Gene3D" id="3.40.50.720">
    <property type="entry name" value="NAD(P)-binding Rossmann-like Domain"/>
    <property type="match status" value="1"/>
</dbReference>
<keyword evidence="3 7" id="KW-0963">Cytoplasm</keyword>
<keyword evidence="5 7" id="KW-0547">Nucleotide-binding</keyword>
<evidence type="ECO:0000256" key="1">
    <source>
        <dbReference type="ARBA" id="ARBA00004496"/>
    </source>
</evidence>
<comment type="similarity">
    <text evidence="7">Belongs to the MurCDEF family.</text>
</comment>
<dbReference type="GO" id="GO:0008764">
    <property type="term" value="F:UDP-N-acetylmuramoylalanine-D-glutamate ligase activity"/>
    <property type="evidence" value="ECO:0007669"/>
    <property type="project" value="UniProtKB-UniRule"/>
</dbReference>